<dbReference type="Gene3D" id="1.20.120.20">
    <property type="entry name" value="Apolipoprotein"/>
    <property type="match status" value="3"/>
</dbReference>
<organism evidence="3 4">
    <name type="scientific">Ignelater luminosus</name>
    <name type="common">Cucubano</name>
    <name type="synonym">Pyrophorus luminosus</name>
    <dbReference type="NCBI Taxonomy" id="2038154"/>
    <lineage>
        <taxon>Eukaryota</taxon>
        <taxon>Metazoa</taxon>
        <taxon>Ecdysozoa</taxon>
        <taxon>Arthropoda</taxon>
        <taxon>Hexapoda</taxon>
        <taxon>Insecta</taxon>
        <taxon>Pterygota</taxon>
        <taxon>Neoptera</taxon>
        <taxon>Endopterygota</taxon>
        <taxon>Coleoptera</taxon>
        <taxon>Polyphaga</taxon>
        <taxon>Elateriformia</taxon>
        <taxon>Elateroidea</taxon>
        <taxon>Elateridae</taxon>
        <taxon>Agrypninae</taxon>
        <taxon>Pyrophorini</taxon>
        <taxon>Ignelater</taxon>
    </lineage>
</organism>
<feature type="coiled-coil region" evidence="1">
    <location>
        <begin position="3742"/>
        <end position="3846"/>
    </location>
</feature>
<feature type="region of interest" description="Disordered" evidence="2">
    <location>
        <begin position="5172"/>
        <end position="5240"/>
    </location>
</feature>
<feature type="compositionally biased region" description="Basic and acidic residues" evidence="2">
    <location>
        <begin position="2816"/>
        <end position="2829"/>
    </location>
</feature>
<feature type="compositionally biased region" description="Basic and acidic residues" evidence="2">
    <location>
        <begin position="1527"/>
        <end position="1552"/>
    </location>
</feature>
<feature type="compositionally biased region" description="Basic and acidic residues" evidence="2">
    <location>
        <begin position="3229"/>
        <end position="3238"/>
    </location>
</feature>
<feature type="region of interest" description="Disordered" evidence="2">
    <location>
        <begin position="2544"/>
        <end position="2595"/>
    </location>
</feature>
<feature type="region of interest" description="Disordered" evidence="2">
    <location>
        <begin position="270"/>
        <end position="289"/>
    </location>
</feature>
<feature type="region of interest" description="Disordered" evidence="2">
    <location>
        <begin position="4052"/>
        <end position="4091"/>
    </location>
</feature>
<feature type="compositionally biased region" description="Basic and acidic residues" evidence="2">
    <location>
        <begin position="2638"/>
        <end position="2660"/>
    </location>
</feature>
<feature type="region of interest" description="Disordered" evidence="2">
    <location>
        <begin position="1202"/>
        <end position="1336"/>
    </location>
</feature>
<feature type="compositionally biased region" description="Basic residues" evidence="2">
    <location>
        <begin position="1256"/>
        <end position="1270"/>
    </location>
</feature>
<feature type="compositionally biased region" description="Basic and acidic residues" evidence="2">
    <location>
        <begin position="4052"/>
        <end position="4085"/>
    </location>
</feature>
<feature type="region of interest" description="Disordered" evidence="2">
    <location>
        <begin position="2442"/>
        <end position="2519"/>
    </location>
</feature>
<gene>
    <name evidence="3" type="ORF">ILUMI_25915</name>
</gene>
<feature type="compositionally biased region" description="Basic and acidic residues" evidence="2">
    <location>
        <begin position="3705"/>
        <end position="3720"/>
    </location>
</feature>
<feature type="compositionally biased region" description="Basic and acidic residues" evidence="2">
    <location>
        <begin position="2269"/>
        <end position="2285"/>
    </location>
</feature>
<feature type="coiled-coil region" evidence="1">
    <location>
        <begin position="3896"/>
        <end position="3970"/>
    </location>
</feature>
<feature type="compositionally biased region" description="Basic and acidic residues" evidence="2">
    <location>
        <begin position="2215"/>
        <end position="2227"/>
    </location>
</feature>
<feature type="compositionally biased region" description="Basic and acidic residues" evidence="2">
    <location>
        <begin position="3729"/>
        <end position="3741"/>
    </location>
</feature>
<feature type="compositionally biased region" description="Basic and acidic residues" evidence="2">
    <location>
        <begin position="2882"/>
        <end position="2895"/>
    </location>
</feature>
<feature type="compositionally biased region" description="Basic and acidic residues" evidence="2">
    <location>
        <begin position="4514"/>
        <end position="4532"/>
    </location>
</feature>
<feature type="compositionally biased region" description="Polar residues" evidence="2">
    <location>
        <begin position="422"/>
        <end position="437"/>
    </location>
</feature>
<feature type="compositionally biased region" description="Basic and acidic residues" evidence="2">
    <location>
        <begin position="2940"/>
        <end position="2975"/>
    </location>
</feature>
<feature type="region of interest" description="Disordered" evidence="2">
    <location>
        <begin position="5259"/>
        <end position="5282"/>
    </location>
</feature>
<feature type="region of interest" description="Disordered" evidence="2">
    <location>
        <begin position="3219"/>
        <end position="3361"/>
    </location>
</feature>
<feature type="coiled-coil region" evidence="1">
    <location>
        <begin position="4302"/>
        <end position="4332"/>
    </location>
</feature>
<feature type="region of interest" description="Disordered" evidence="2">
    <location>
        <begin position="2362"/>
        <end position="2428"/>
    </location>
</feature>
<feature type="compositionally biased region" description="Basic and acidic residues" evidence="2">
    <location>
        <begin position="3685"/>
        <end position="3694"/>
    </location>
</feature>
<feature type="compositionally biased region" description="Polar residues" evidence="2">
    <location>
        <begin position="5368"/>
        <end position="5377"/>
    </location>
</feature>
<feature type="compositionally biased region" description="Basic residues" evidence="2">
    <location>
        <begin position="5477"/>
        <end position="5492"/>
    </location>
</feature>
<feature type="compositionally biased region" description="Basic and acidic residues" evidence="2">
    <location>
        <begin position="4363"/>
        <end position="4375"/>
    </location>
</feature>
<feature type="compositionally biased region" description="Basic and acidic residues" evidence="2">
    <location>
        <begin position="2117"/>
        <end position="2146"/>
    </location>
</feature>
<feature type="region of interest" description="Disordered" evidence="2">
    <location>
        <begin position="1967"/>
        <end position="2163"/>
    </location>
</feature>
<sequence>MQAKAVEASGPDSVDGDHMYMYEKSYRTVVTTRDERYSSVVKRTRITEVLDDEVGKTSESSLKIRRVSFDDQEIVSEKSEKRSSLDHQLIDEGDVQELQLDERDSSISIHKRVDVESLEGTSVSEDTASIDTLRLTEPLQPTSAKITPTELSSSFTDVTSQVSVKSHSASSTSVSDVGEDVPKTSDLGEQFLKSEDLVQERVSLECLTTKLLTPTRAVEITVDDSLDGTYQKISDKRAPQDEKLYLKRESLDECFTSDDVSQVSSLHFSDSTKFSETDAEPVSSETDSSFKVHIESMSDRSFSSKPTGTTYQVTSPHSECSESHVESIIETTQYDMSKPEIQHKRSVPYDVGADDIVMTDDVLEITMHQKEIEKPEEPQSMYIVEEPEEVSEKITTRPKIHKMRAQTTTVKKHTVTRKTISQREATTAKTVSFSSPSPRLKALKVDSDADVSSDEEKIKEDRKKVTREKVFKKTSTTTGSSTFESKKRFESHIPRYTKKSSKPSSSDSVSTDTSKVKERDSGKRKSKSKPAPISTVRESIPAAEVVGTPKKKFLLKESTPVEPSTSVVKKYDTRVHGYMQSTLSRDLKIGKGEIQKRAKEMINVRITSQYEQKKVKDKHETENINEKTKLSKLHLPDKQRLSTPEKKPASPYRHAYERQTISSEQKVSSREGTPVKSIEKKAITSDAKDTRASPKYKVKTTTVEGKGLGHGTLKADLTSAKMHIAKTRVISKSEVSYDVQGSKSTKTLKKSDVSSLTRVSSSKTRIKLTKDSSTITHDEKDAVRLQKVKVVPQTQSPKQIPSPPKFRRVTASDYIRRESPSPTKIRRATPVDQIRKDLVTEEPSIKPSEFERTVQISDRERSQSVIPTTSHLDKTIESQLIERSLTPTSLPGSPVRRVRSANGGTQVITSEVFKRTHDLSGSIEVIYRQPHENLKKVPSGIRTEGELSLIDTTDSSLSESVALPSSLSDHDMSSDANGRLKSTSPTSPKTKKSLESIHEVKHRVSDLVMYTETLEDFSPETMKIIKQTTKHQTVSEEACISLPRQLLMSQYEERTEAEKYSQELVSKEQFLPVLDISETITRKTSKKSAKSEEKSGKLSEWDASGKPSAEGPVTTKGTPVVDAVQQGISTSTTKPLASHEDKLPDAKIIYTQPITGLSIVQDVLSNDLKPVIEQTNALILSESRPEPYNETTRKLVVVPHESRRDKVVGKVKEKSVSRDSSREDEKKSKKGFFGTLKTFVGKSLESDSSESEKSPKKEKKKKDKKRKKPKDKAGLPPEPPTRPSRKPRLPTPPETVERKEFADIPYMEDLALSEKPPELPQTEPPLLENGPETKIPTDIKDQAHEIIDGVITDGKSAATQIIDQKKSPSPKKKLSKITVAEEVTKTFEPSVIEDEDFRIEVDPNKKLPQKTITETVIFTVDDQTSKLEKEVPLAPTRPPRVKAHVYEEIDNKVPTDIKLATTYLIQNEIYFTGWSDDKHNVHKPQTVQKVQEISTDTPKTARKAGGFLSLFGKKSSKDVEESDEDRSDSIIEKHDKELSKESTTKDKPQTPKERKKKKKAESDESESEDQKRGGFFGKFKKTKKSVEPCEQIAKPEVKQTIEEVQTPKSAIIISEDTIKAMDNSKNFLTEEVSRYHDVRPIVKSPEQKEKQPEKKEVVKVEETEIPPSLSQEVAQQMKDSQDFLEKEVTKFEDVKPLLKVKETKSKDDASKSKDDAFKSKDKKDDSQEEKKGIFVIFGKKAKKEEEPARAETKLEVQAPLPTPSPISEEVLQQIYDTKNFISVEIAKYEDVSPSKPKTPAKPLLSDTPQTKESKAESDDESRERKKSSGLFNIFGKKSKKDEVAEIEETIPKDTIKLEEAAPSVPLQLSEEIQQQMSDTTNFLNEEVDKYEDAKLIKLPEPADEVKEKEKKQAIEESKKGGFFGIFGKKPKKEDVVETAAQPVLSQEVVKQMSDSKDFLQEEIARFEDVMPLQKQPSPVKVKESAITKTDEAKTQKQPSPSKRKERKGTDSDDETKERRKSGLFGLFTKKTTEEKIDKEDEPAVAVLPPVVSKELQKEMDDTSKFLKDEVDKYEDVKLAKSKSPLTEKKDKDRKAESDDEDKDQKKGLFGIFGKKSKREESVERKIAKELEDKKPTDQEVITKEIDPSSPLLQDVKQQMSDSSEFLKEEVARFEDVMPIKHKEEKKDKEKKVESDDEGRDQKKSGLFGLFGKKSKREESIPKETEEKVFKVEEPALSAVPPPPLSQEVVQQMTKTADFVKEEIARFEDVMPVRVKEPSEKKQEEKPESDDEDKEKRKSGLFGLFGKKSKRDESIERKLVKETEEKLEKRIEPQQLSEDVVQQMTESKDFLKEEISRFEDVMPIKAKKREEKLESDDEEKEKRKSGLFGLFGKKPKQEESVEQKTENEPTLTAAPPQVSHEIVQQMAETTDFLKEEVSRFEDVMPIKVKEPSDKKKEEKFESDDEEKEKRKSGLFGLFGKKSKKEESVERKSPKDIEEKVTKQVEPALSTSPVPLSQDVVRQMDETTDFLKEEISRFEDVRLVKQKEPSDKTQEGRIEFDDEEKEKRKSGLFGLFGKKPKREESVERKVTTEVEEKSVKHVEPVVSALASVPQQQILVAEDVLKEKVTKLESTTLPKVPAEEKKDKDKKIESDDEEKEKRKSGLFGLFGKKSKREDSVERKAEKPTETISPPSTLSPEVAQQPLPDSTDFLKEEIERFHDVMPSKPIISEKSDVEKHKTAQPEKASPEKKLKDKQIEADEEGKDQKKTGLFGIFGKKSKREDSVERKVEKPTETISPPPSSALSPEVAQQPITDSSDFLKEEIERYHDVMPSKPIIIPETHETAQPERASPEKKLKDKQIEADEEGKDQKKTGLFGIFGKKSKREDSVERKTEKPTETVSPPPSILSPEVQQPITDSSDFLKEEIERYHDVMPSKPTIPESHVEKRETVQPERASPEKKLKDKQIEADEEGKDQKKSGLFGIFGKKSKRDDSVERKVEKSIETISPPSTLSPEVAQQPLPDSSDFLKEEFERYHDVMPSKPIIPEKSDVEKHETAQLEKASPEKKLKDKQVEPDEEGKDQKKAGLFGIFGKKSKREDSVERKIESVPSKPSEDVIQQMPDTSRSLKQEIEELEGVTLEKEKLIDEVEVKKLEIDDENKDLKKGGLFGLFTKKSKREDSVEKKIEKELETAVVPLSQEVIQQMKDSQDFLKEEVARYDDVKPVKLRKRMKEKKEKDRKSDSDDETRERRRSGLLGLFGKKSAKEGSVELPEQTASQEDAKKEVEVEKQDVPPTETPKPTASKLSSEDKKEKHKKAESDDEHKERKKSGIFSVFGKKPKKEDSIERKAVKDTEVAETSPPQDVQLQMKDSTDFLKEEIARFEDVMPSKLQIREVQKTVEAPPLSKDVLQQMSDSNSFLHEEISRYEDSRPLPLEKVQRKDKAKKVEFDLEEKPKQEELSKHEDIMPTSDEKIEGEPAVEAVTAIMSEVSVVKEVSKPDDVSDYDVREVRRPVEVVPQVPPAVTDDTLRKISDTENFLNREISVFEDVIIMPTQRQDETYKSVEPTSDQTESLLMQMLDTATFINEEILRYDHAPSTSATLKMDIDKTPDIQVAVPLESPKEEQAILIEPVRPAEPTDIVGATDAFLQEEISRFEDVKPAVKQIQSTEEVEASEDESVTKSGLFGIFSKKKDQSSPKAEKKKHKKHKKSDSADSEKVGFLEKIGRRISSTASETRDSFDEQTDKAVKQIEEKADVIEKQTKTELEQEQQQIKESIQELEKSAKEIKEDVDKKSSGFFSKLGDKISGKSQEAKETVKEAKDKIKDKSDKTIEITKEKQDTLKDALQSTEKQISKTADDLGTEVVAKSEEVKDSVRDTSRSIKDEISEKFDTILAESKQALLAAEEETAKKAADVKDAAERTKDELESKTQETVKLIEMESTQALEARAKDIKQTSEEVKDTISDAKDLLSKTKDEIKTDIKTTADLTETKLEETKEKVVGGVHDLKEQTDTVTDEVASKAKTTTEKVAKDVKAESEKVAQKSGSFFGKLGDKISGKTQKAKDGVKESKGKIKDKAVQGKESAKEIKDEFAQKSSDVTASIKEGATTVAEDLEKAGRKSGGFFSRLGDKISGKSLDLKEDMADTKDQGTYKVIETTATIKEATSEATKELTDAALDKTEKIEDKADQAKEAVDEASGMAKTLFKGMTVEFDQKVQDIKDIVEKGIIESTDETKPVDKIKDVPEAKDIATDSSEKIKGIEDTKESQELEEDIKGALQPIKEFFTEITDETEEIFEDAIDVSEQKTLEMKDDAKETLLNLEAATKDLTKQTEQLHDQTKDTKHDIMEDVDQDILTESDKIKDLLKAISNETDQKAKDLEDDAKATAQDIKQGLETTTDKIQDITSDATAKTGELTEETTKKVQQVVEHAKESPETIAAITAQKAAAVKQTTKDISSSAKEATDKAAEKTGGFFNKLGSKIGGKTKKPKDKVKQKTATVSEGTTQAIKNAKEELGQSAGSAKQKTDATAKEIKKRASDVKDAASAGAKKAKEESKKAARRSGGFFNKLGESISGKSQELKEDIKDAQDVAKDAAKDVKDKTKHRTSKAGKEAKQAAEQAADTVKTGIDDAAIKTSDFLGGLGTAVTEKAEEVTETTKDAKDKLKEDTSKIAKDAKEEAKESAEAVKTDIKDAANKTGAIFADLGSAITGKARDVADTAKDVKEELKDETSKTAIETKEAAKEGADTVKTGIEDAASKTGGFFSGLGSAIGGKAQDAADSAKVAKDKVKGGTSKAAKDATVAAKESTDTVKTGIDDAASKSSGFFSGLGSAISGKVHGVADTAKDAKKKIKGETSKASKDTKKAAKDGAHSVKAGIDDAATKSDSLFGRVGDKVSGKAQGGVGKASADFLQKEIEDSWRGGEALAGEPHVKVCKSGKGGILGAKSGPQRAPDSVRKYEDKSRDDAEVGVKPDECIKSSITRTASDNVGVGKSRGLEESARISEKDLDLSRLPSTESYLRELDVKESELTDMGDYMVRLDQDEEGFVMVPSLSLSERTGKKPIQITDLDAEEDLSGVELSQQPQRKPLFHLESEDDLLDDSTGQEEKRDSVKSNILEALTEQEFDYLIKQTEAQARDLDELVSKASSDGRDEVPLDVKLDLKSDVDAIEKKLEDLDKALGSLEKADLELSEKHDEDEGKTEKKLKRVERKFERLASETLEQEAEEAKAKRLSTPDMEERRETDYRTIVSQLSTEELSDLQKEYSALWDDHALSSSEDKSAKTPGSQADAQELPPGEVVYMGPVNLNKDHLINKAGVEVDVIPIKRSPCPSPTPLQKIRRPSSELGYRRQDKFQEDRGSLPDLFRSKPTHSKGGILDTILQRNPDTFLSKTPEMGSAESLVSSVMSNDQQRMARSLGSTDSLSKGALTAAVVNWLNRASPAGSLEQLDHDQDMSKSIGDDSESLTSLGLLSDPKTEHTIPDILVSNGKSSRKRKEKKAKKKRMRREPCTLEQSPLGEGSGSWPTTSESVSPRSTAPFRSGREEGTSEVPSQGSSGQSGSQQRPVSDQHQLSEEMKQLLKEMEEDSRK</sequence>
<feature type="compositionally biased region" description="Basic and acidic residues" evidence="2">
    <location>
        <begin position="4568"/>
        <end position="4590"/>
    </location>
</feature>
<feature type="compositionally biased region" description="Basic and acidic residues" evidence="2">
    <location>
        <begin position="2838"/>
        <end position="2870"/>
    </location>
</feature>
<feature type="compositionally biased region" description="Polar residues" evidence="2">
    <location>
        <begin position="5387"/>
        <end position="5396"/>
    </location>
</feature>
<feature type="region of interest" description="Disordered" evidence="2">
    <location>
        <begin position="4836"/>
        <end position="4865"/>
    </location>
</feature>
<feature type="region of interest" description="Disordered" evidence="2">
    <location>
        <begin position="4362"/>
        <end position="4389"/>
    </location>
</feature>
<feature type="compositionally biased region" description="Basic and acidic residues" evidence="2">
    <location>
        <begin position="514"/>
        <end position="523"/>
    </location>
</feature>
<dbReference type="Proteomes" id="UP000801492">
    <property type="component" value="Unassembled WGS sequence"/>
</dbReference>
<feature type="compositionally biased region" description="Basic and acidic residues" evidence="2">
    <location>
        <begin position="5259"/>
        <end position="5269"/>
    </location>
</feature>
<evidence type="ECO:0000256" key="1">
    <source>
        <dbReference type="SAM" id="Coils"/>
    </source>
</evidence>
<feature type="compositionally biased region" description="Basic and acidic residues" evidence="2">
    <location>
        <begin position="3275"/>
        <end position="3287"/>
    </location>
</feature>
<feature type="region of interest" description="Disordered" evidence="2">
    <location>
        <begin position="960"/>
        <end position="995"/>
    </location>
</feature>
<feature type="compositionally biased region" description="Polar residues" evidence="2">
    <location>
        <begin position="1668"/>
        <end position="1678"/>
    </location>
</feature>
<feature type="compositionally biased region" description="Basic and acidic residues" evidence="2">
    <location>
        <begin position="1089"/>
        <end position="1100"/>
    </location>
</feature>
<feature type="compositionally biased region" description="Polar residues" evidence="2">
    <location>
        <begin position="2686"/>
        <end position="2695"/>
    </location>
</feature>
<feature type="compositionally biased region" description="Basic residues" evidence="2">
    <location>
        <begin position="4474"/>
        <end position="4485"/>
    </location>
</feature>
<feature type="region of interest" description="Disordered" evidence="2">
    <location>
        <begin position="1639"/>
        <end position="1680"/>
    </location>
</feature>
<feature type="compositionally biased region" description="Basic and acidic residues" evidence="2">
    <location>
        <begin position="454"/>
        <end position="471"/>
    </location>
</feature>
<dbReference type="OrthoDB" id="6763937at2759"/>
<feature type="region of interest" description="Disordered" evidence="2">
    <location>
        <begin position="3685"/>
        <end position="3741"/>
    </location>
</feature>
<feature type="compositionally biased region" description="Basic and acidic residues" evidence="2">
    <location>
        <begin position="4942"/>
        <end position="4962"/>
    </location>
</feature>
<feature type="region of interest" description="Disordered" evidence="2">
    <location>
        <begin position="1788"/>
        <end position="1829"/>
    </location>
</feature>
<feature type="compositionally biased region" description="Polar residues" evidence="2">
    <location>
        <begin position="301"/>
        <end position="318"/>
    </location>
</feature>
<feature type="compositionally biased region" description="Basic and acidic residues" evidence="2">
    <location>
        <begin position="3432"/>
        <end position="3459"/>
    </location>
</feature>
<feature type="compositionally biased region" description="Low complexity" evidence="2">
    <location>
        <begin position="502"/>
        <end position="513"/>
    </location>
</feature>
<feature type="compositionally biased region" description="Basic and acidic residues" evidence="2">
    <location>
        <begin position="611"/>
        <end position="648"/>
    </location>
</feature>
<feature type="compositionally biased region" description="Basic residues" evidence="2">
    <location>
        <begin position="3695"/>
        <end position="3704"/>
    </location>
</feature>
<feature type="region of interest" description="Disordered" evidence="2">
    <location>
        <begin position="3415"/>
        <end position="3459"/>
    </location>
</feature>
<feature type="compositionally biased region" description="Basic and acidic residues" evidence="2">
    <location>
        <begin position="2394"/>
        <end position="2406"/>
    </location>
</feature>
<feature type="compositionally biased region" description="Basic and acidic residues" evidence="2">
    <location>
        <begin position="2482"/>
        <end position="2501"/>
    </location>
</feature>
<feature type="region of interest" description="Disordered" evidence="2">
    <location>
        <begin position="4712"/>
        <end position="4738"/>
    </location>
</feature>
<comment type="caution">
    <text evidence="3">The sequence shown here is derived from an EMBL/GenBank/DDBJ whole genome shotgun (WGS) entry which is preliminary data.</text>
</comment>
<feature type="compositionally biased region" description="Basic and acidic residues" evidence="2">
    <location>
        <begin position="2778"/>
        <end position="2791"/>
    </location>
</feature>
<feature type="compositionally biased region" description="Basic and acidic residues" evidence="2">
    <location>
        <begin position="677"/>
        <end position="692"/>
    </location>
</feature>
<feature type="compositionally biased region" description="Basic and acidic residues" evidence="2">
    <location>
        <begin position="2176"/>
        <end position="2203"/>
    </location>
</feature>
<feature type="compositionally biased region" description="Basic and acidic residues" evidence="2">
    <location>
        <begin position="3093"/>
        <end position="3103"/>
    </location>
</feature>
<feature type="compositionally biased region" description="Low complexity" evidence="2">
    <location>
        <begin position="5538"/>
        <end position="5549"/>
    </location>
</feature>
<feature type="compositionally biased region" description="Basic and acidic residues" evidence="2">
    <location>
        <begin position="2708"/>
        <end position="2766"/>
    </location>
</feature>
<feature type="compositionally biased region" description="Polar residues" evidence="2">
    <location>
        <begin position="3001"/>
        <end position="3010"/>
    </location>
</feature>
<feature type="region of interest" description="Disordered" evidence="2">
    <location>
        <begin position="415"/>
        <end position="540"/>
    </location>
</feature>
<feature type="compositionally biased region" description="Basic and acidic residues" evidence="2">
    <location>
        <begin position="3415"/>
        <end position="3426"/>
    </location>
</feature>
<evidence type="ECO:0000313" key="3">
    <source>
        <dbReference type="EMBL" id="KAF2880253.1"/>
    </source>
</evidence>
<evidence type="ECO:0000256" key="2">
    <source>
        <dbReference type="SAM" id="MobiDB-lite"/>
    </source>
</evidence>
<protein>
    <submittedName>
        <fullName evidence="3">Uncharacterized protein</fullName>
    </submittedName>
</protein>
<proteinExistence type="predicted"/>
<feature type="region of interest" description="Disordered" evidence="2">
    <location>
        <begin position="4445"/>
        <end position="4610"/>
    </location>
</feature>
<feature type="compositionally biased region" description="Basic and acidic residues" evidence="2">
    <location>
        <begin position="5557"/>
        <end position="5575"/>
    </location>
</feature>
<feature type="compositionally biased region" description="Basic and acidic residues" evidence="2">
    <location>
        <begin position="2085"/>
        <end position="2106"/>
    </location>
</feature>
<feature type="compositionally biased region" description="Basic and acidic residues" evidence="2">
    <location>
        <begin position="3023"/>
        <end position="3081"/>
    </location>
</feature>
<feature type="region of interest" description="Disordered" evidence="2">
    <location>
        <begin position="1514"/>
        <end position="1590"/>
    </location>
</feature>
<name>A0A8K0C4T9_IGNLU</name>
<feature type="region of interest" description="Disordered" evidence="2">
    <location>
        <begin position="2176"/>
        <end position="2227"/>
    </location>
</feature>
<feature type="region of interest" description="Disordered" evidence="2">
    <location>
        <begin position="1699"/>
        <end position="1729"/>
    </location>
</feature>
<feature type="region of interest" description="Disordered" evidence="2">
    <location>
        <begin position="5056"/>
        <end position="5100"/>
    </location>
</feature>
<feature type="compositionally biased region" description="Basic and acidic residues" evidence="2">
    <location>
        <begin position="2309"/>
        <end position="2331"/>
    </location>
</feature>
<feature type="region of interest" description="Disordered" evidence="2">
    <location>
        <begin position="5316"/>
        <end position="5396"/>
    </location>
</feature>
<feature type="compositionally biased region" description="Basic and acidic residues" evidence="2">
    <location>
        <begin position="2672"/>
        <end position="2685"/>
    </location>
</feature>
<feature type="region of interest" description="Disordered" evidence="2">
    <location>
        <begin position="2269"/>
        <end position="2341"/>
    </location>
</feature>
<keyword evidence="1" id="KW-0175">Coiled coil</keyword>
<feature type="region of interest" description="Disordered" evidence="2">
    <location>
        <begin position="4925"/>
        <end position="4962"/>
    </location>
</feature>
<feature type="compositionally biased region" description="Basic and acidic residues" evidence="2">
    <location>
        <begin position="484"/>
        <end position="493"/>
    </location>
</feature>
<feature type="compositionally biased region" description="Basic and acidic residues" evidence="2">
    <location>
        <begin position="1202"/>
        <end position="1227"/>
    </location>
</feature>
<feature type="compositionally biased region" description="Basic and acidic residues" evidence="2">
    <location>
        <begin position="2918"/>
        <end position="2931"/>
    </location>
</feature>
<feature type="compositionally biased region" description="Low complexity" evidence="2">
    <location>
        <begin position="473"/>
        <end position="483"/>
    </location>
</feature>
<feature type="region of interest" description="Disordered" evidence="2">
    <location>
        <begin position="301"/>
        <end position="321"/>
    </location>
</feature>
<feature type="compositionally biased region" description="Basic and acidic residues" evidence="2">
    <location>
        <begin position="2987"/>
        <end position="3000"/>
    </location>
</feature>
<feature type="compositionally biased region" description="Basic and acidic residues" evidence="2">
    <location>
        <begin position="2362"/>
        <end position="2371"/>
    </location>
</feature>
<feature type="region of interest" description="Disordered" evidence="2">
    <location>
        <begin position="2628"/>
        <end position="3119"/>
    </location>
</feature>
<keyword evidence="4" id="KW-1185">Reference proteome</keyword>
<feature type="compositionally biased region" description="Basic and acidic residues" evidence="2">
    <location>
        <begin position="1742"/>
        <end position="1754"/>
    </location>
</feature>
<feature type="compositionally biased region" description="Polar residues" evidence="2">
    <location>
        <begin position="5509"/>
        <end position="5521"/>
    </location>
</feature>
<feature type="compositionally biased region" description="Basic and acidic residues" evidence="2">
    <location>
        <begin position="2442"/>
        <end position="2458"/>
    </location>
</feature>
<feature type="region of interest" description="Disordered" evidence="2">
    <location>
        <begin position="1081"/>
        <end position="1119"/>
    </location>
</feature>
<dbReference type="EMBL" id="VTPC01090994">
    <property type="protein sequence ID" value="KAF2880253.1"/>
    <property type="molecule type" value="Genomic_DNA"/>
</dbReference>
<feature type="compositionally biased region" description="Basic and acidic residues" evidence="2">
    <location>
        <begin position="5172"/>
        <end position="5190"/>
    </location>
</feature>
<evidence type="ECO:0000313" key="4">
    <source>
        <dbReference type="Proteomes" id="UP000801492"/>
    </source>
</evidence>
<reference evidence="3" key="1">
    <citation type="submission" date="2019-08" db="EMBL/GenBank/DDBJ databases">
        <title>The genome of the North American firefly Photinus pyralis.</title>
        <authorList>
            <consortium name="Photinus pyralis genome working group"/>
            <person name="Fallon T.R."/>
            <person name="Sander Lower S.E."/>
            <person name="Weng J.-K."/>
        </authorList>
    </citation>
    <scope>NUCLEOTIDE SEQUENCE</scope>
    <source>
        <strain evidence="3">TRF0915ILg1</strain>
        <tissue evidence="3">Whole body</tissue>
    </source>
</reference>
<feature type="compositionally biased region" description="Basic and acidic residues" evidence="2">
    <location>
        <begin position="2544"/>
        <end position="2567"/>
    </location>
</feature>
<feature type="compositionally biased region" description="Basic and acidic residues" evidence="2">
    <location>
        <begin position="1639"/>
        <end position="1662"/>
    </location>
</feature>
<feature type="coiled-coil region" evidence="1">
    <location>
        <begin position="3124"/>
        <end position="3158"/>
    </location>
</feature>
<feature type="compositionally biased region" description="Basic and acidic residues" evidence="2">
    <location>
        <begin position="2054"/>
        <end position="2078"/>
    </location>
</feature>
<feature type="compositionally biased region" description="Basic and acidic residues" evidence="2">
    <location>
        <begin position="5334"/>
        <end position="5347"/>
    </location>
</feature>
<feature type="compositionally biased region" description="Basic and acidic residues" evidence="2">
    <location>
        <begin position="3336"/>
        <end position="3350"/>
    </location>
</feature>
<feature type="compositionally biased region" description="Basic and acidic residues" evidence="2">
    <location>
        <begin position="3302"/>
        <end position="3320"/>
    </location>
</feature>
<feature type="region of interest" description="Disordered" evidence="2">
    <location>
        <begin position="5430"/>
        <end position="5575"/>
    </location>
</feature>
<feature type="compositionally biased region" description="Acidic residues" evidence="2">
    <location>
        <begin position="5082"/>
        <end position="5092"/>
    </location>
</feature>
<feature type="region of interest" description="Disordered" evidence="2">
    <location>
        <begin position="610"/>
        <end position="698"/>
    </location>
</feature>
<feature type="region of interest" description="Disordered" evidence="2">
    <location>
        <begin position="1741"/>
        <end position="1766"/>
    </location>
</feature>
<accession>A0A8K0C4T9</accession>
<feature type="compositionally biased region" description="Basic and acidic residues" evidence="2">
    <location>
        <begin position="4841"/>
        <end position="4865"/>
    </location>
</feature>
<feature type="compositionally biased region" description="Basic and acidic residues" evidence="2">
    <location>
        <begin position="2579"/>
        <end position="2595"/>
    </location>
</feature>
<feature type="compositionally biased region" description="Basic and acidic residues" evidence="2">
    <location>
        <begin position="1980"/>
        <end position="1994"/>
    </location>
</feature>
<feature type="compositionally biased region" description="Polar residues" evidence="2">
    <location>
        <begin position="2908"/>
        <end position="2917"/>
    </location>
</feature>